<evidence type="ECO:0000313" key="4">
    <source>
        <dbReference type="EMBL" id="KAG0312591.1"/>
    </source>
</evidence>
<dbReference type="Proteomes" id="UP000738325">
    <property type="component" value="Unassembled WGS sequence"/>
</dbReference>
<evidence type="ECO:0000256" key="1">
    <source>
        <dbReference type="ARBA" id="ARBA00010348"/>
    </source>
</evidence>
<comment type="caution">
    <text evidence="4">The sequence shown here is derived from an EMBL/GenBank/DDBJ whole genome shotgun (WGS) entry which is preliminary data.</text>
</comment>
<dbReference type="GO" id="GO:0016035">
    <property type="term" value="C:zeta DNA polymerase complex"/>
    <property type="evidence" value="ECO:0007669"/>
    <property type="project" value="TreeGrafter"/>
</dbReference>
<feature type="compositionally biased region" description="Basic and acidic residues" evidence="2">
    <location>
        <begin position="111"/>
        <end position="130"/>
    </location>
</feature>
<protein>
    <submittedName>
        <fullName evidence="4">MAD2 mitotic arrest deficient-like 2</fullName>
    </submittedName>
</protein>
<feature type="non-terminal residue" evidence="4">
    <location>
        <position position="1"/>
    </location>
</feature>
<accession>A0A9P6R4Y0</accession>
<evidence type="ECO:0000259" key="3">
    <source>
        <dbReference type="PROSITE" id="PS50815"/>
    </source>
</evidence>
<reference evidence="4" key="1">
    <citation type="journal article" date="2020" name="Fungal Divers.">
        <title>Resolving the Mortierellaceae phylogeny through synthesis of multi-gene phylogenetics and phylogenomics.</title>
        <authorList>
            <person name="Vandepol N."/>
            <person name="Liber J."/>
            <person name="Desiro A."/>
            <person name="Na H."/>
            <person name="Kennedy M."/>
            <person name="Barry K."/>
            <person name="Grigoriev I.V."/>
            <person name="Miller A.N."/>
            <person name="O'Donnell K."/>
            <person name="Stajich J.E."/>
            <person name="Bonito G."/>
        </authorList>
    </citation>
    <scope>NUCLEOTIDE SEQUENCE</scope>
    <source>
        <strain evidence="4">REB-010B</strain>
    </source>
</reference>
<dbReference type="InterPro" id="IPR036570">
    <property type="entry name" value="HORMA_dom_sf"/>
</dbReference>
<dbReference type="PANTHER" id="PTHR11842:SF10">
    <property type="entry name" value="MITOTIC SPINDLE ASSEMBLY CHECKPOINT PROTEIN MAD2B"/>
    <property type="match status" value="1"/>
</dbReference>
<dbReference type="InterPro" id="IPR045091">
    <property type="entry name" value="Mad2-like"/>
</dbReference>
<proteinExistence type="inferred from homology"/>
<evidence type="ECO:0000256" key="2">
    <source>
        <dbReference type="SAM" id="MobiDB-lite"/>
    </source>
</evidence>
<evidence type="ECO:0000313" key="5">
    <source>
        <dbReference type="Proteomes" id="UP000738325"/>
    </source>
</evidence>
<dbReference type="AlphaFoldDB" id="A0A9P6R4Y0"/>
<feature type="region of interest" description="Disordered" evidence="2">
    <location>
        <begin position="90"/>
        <end position="141"/>
    </location>
</feature>
<dbReference type="InterPro" id="IPR003511">
    <property type="entry name" value="HORMA_dom"/>
</dbReference>
<name>A0A9P6R4Y0_9FUNG</name>
<comment type="similarity">
    <text evidence="1">Belongs to the MAD2 family.</text>
</comment>
<dbReference type="Gene3D" id="3.30.900.10">
    <property type="entry name" value="HORMA domain"/>
    <property type="match status" value="1"/>
</dbReference>
<organism evidence="4 5">
    <name type="scientific">Dissophora globulifera</name>
    <dbReference type="NCBI Taxonomy" id="979702"/>
    <lineage>
        <taxon>Eukaryota</taxon>
        <taxon>Fungi</taxon>
        <taxon>Fungi incertae sedis</taxon>
        <taxon>Mucoromycota</taxon>
        <taxon>Mortierellomycotina</taxon>
        <taxon>Mortierellomycetes</taxon>
        <taxon>Mortierellales</taxon>
        <taxon>Mortierellaceae</taxon>
        <taxon>Dissophora</taxon>
    </lineage>
</organism>
<feature type="domain" description="HORMA" evidence="3">
    <location>
        <begin position="1"/>
        <end position="277"/>
    </location>
</feature>
<dbReference type="EMBL" id="JAAAIP010000796">
    <property type="protein sequence ID" value="KAG0312591.1"/>
    <property type="molecule type" value="Genomic_DNA"/>
</dbReference>
<dbReference type="PROSITE" id="PS50815">
    <property type="entry name" value="HORMA"/>
    <property type="match status" value="1"/>
</dbReference>
<dbReference type="SUPFAM" id="SSF56019">
    <property type="entry name" value="The spindle assembly checkpoint protein mad2"/>
    <property type="match status" value="1"/>
</dbReference>
<keyword evidence="5" id="KW-1185">Reference proteome</keyword>
<gene>
    <name evidence="4" type="primary">MAD2L2</name>
    <name evidence="4" type="ORF">BGZ99_009377</name>
</gene>
<dbReference type="PANTHER" id="PTHR11842">
    <property type="entry name" value="MITOTIC SPINDLE ASSEMBLY CHECKPOINT PROTEIN MAD2"/>
    <property type="match status" value="1"/>
</dbReference>
<sequence length="286" mass="32266">MILYIRGIYPPVLFESTQKYNCPIKTARHPGLVSYIQQIVLAIRSELFKDSIERICLVTLDPTGKALDRFVFEMSTFRAFDDRFANRLGGGDHPATANHSPPRGNSVLQDRSLEKTRRLDKGKGRAHDHYGTGAHQGYDGRENDQEFHLFDEEKDYEKAGEWQSLHPLRDDFNMAKAESRKRDERRFGSKMALTTDVETLFRAMLLKISVCDSYLKPLTQDCSFTVVVETTTPGNGPDSKADFPWTPINAASSVERSKLSASLTETNAASHRRIIPVKTIDIAGIQ</sequence>
<dbReference type="OrthoDB" id="21254at2759"/>